<evidence type="ECO:0000256" key="9">
    <source>
        <dbReference type="SAM" id="MobiDB-lite"/>
    </source>
</evidence>
<feature type="compositionally biased region" description="Polar residues" evidence="9">
    <location>
        <begin position="612"/>
        <end position="627"/>
    </location>
</feature>
<dbReference type="EMBL" id="JAKCXM010000024">
    <property type="protein sequence ID" value="KAJ0407169.1"/>
    <property type="molecule type" value="Genomic_DNA"/>
</dbReference>
<evidence type="ECO:0000313" key="12">
    <source>
        <dbReference type="Proteomes" id="UP001209570"/>
    </source>
</evidence>
<name>A0AAD5Q9P5_PYTIN</name>
<keyword evidence="12" id="KW-1185">Reference proteome</keyword>
<keyword evidence="8" id="KW-0012">Acyltransferase</keyword>
<evidence type="ECO:0000256" key="6">
    <source>
        <dbReference type="ARBA" id="ARBA00023136"/>
    </source>
</evidence>
<feature type="region of interest" description="Disordered" evidence="9">
    <location>
        <begin position="603"/>
        <end position="627"/>
    </location>
</feature>
<dbReference type="PROSITE" id="PS50088">
    <property type="entry name" value="ANK_REPEAT"/>
    <property type="match status" value="1"/>
</dbReference>
<dbReference type="Pfam" id="PF01529">
    <property type="entry name" value="DHHC"/>
    <property type="match status" value="1"/>
</dbReference>
<keyword evidence="8" id="KW-0808">Transferase</keyword>
<dbReference type="InterPro" id="IPR001594">
    <property type="entry name" value="Palmitoyltrfase_DHHC"/>
</dbReference>
<comment type="domain">
    <text evidence="8">The DHHC domain is required for palmitoyltransferase activity.</text>
</comment>
<feature type="transmembrane region" description="Helical" evidence="8">
    <location>
        <begin position="514"/>
        <end position="535"/>
    </location>
</feature>
<dbReference type="SMART" id="SM00248">
    <property type="entry name" value="ANK"/>
    <property type="match status" value="4"/>
</dbReference>
<dbReference type="GO" id="GO:0016020">
    <property type="term" value="C:membrane"/>
    <property type="evidence" value="ECO:0007669"/>
    <property type="project" value="UniProtKB-SubCell"/>
</dbReference>
<evidence type="ECO:0000256" key="8">
    <source>
        <dbReference type="RuleBase" id="RU079119"/>
    </source>
</evidence>
<gene>
    <name evidence="11" type="ORF">P43SY_001127</name>
</gene>
<feature type="domain" description="Palmitoyltransferase DHHC" evidence="10">
    <location>
        <begin position="414"/>
        <end position="553"/>
    </location>
</feature>
<protein>
    <recommendedName>
        <fullName evidence="8">Palmitoyltransferase</fullName>
        <ecNumber evidence="8">2.3.1.225</ecNumber>
    </recommendedName>
</protein>
<feature type="repeat" description="ANK" evidence="7">
    <location>
        <begin position="163"/>
        <end position="190"/>
    </location>
</feature>
<dbReference type="PANTHER" id="PTHR24161:SF85">
    <property type="entry name" value="PALMITOYLTRANSFERASE HIP14"/>
    <property type="match status" value="1"/>
</dbReference>
<evidence type="ECO:0000313" key="11">
    <source>
        <dbReference type="EMBL" id="KAJ0407169.1"/>
    </source>
</evidence>
<evidence type="ECO:0000256" key="3">
    <source>
        <dbReference type="ARBA" id="ARBA00022737"/>
    </source>
</evidence>
<keyword evidence="3" id="KW-0677">Repeat</keyword>
<evidence type="ECO:0000256" key="1">
    <source>
        <dbReference type="ARBA" id="ARBA00004141"/>
    </source>
</evidence>
<dbReference type="Proteomes" id="UP001209570">
    <property type="component" value="Unassembled WGS sequence"/>
</dbReference>
<dbReference type="Pfam" id="PF12796">
    <property type="entry name" value="Ank_2"/>
    <property type="match status" value="1"/>
</dbReference>
<dbReference type="PROSITE" id="PS50216">
    <property type="entry name" value="DHHC"/>
    <property type="match status" value="1"/>
</dbReference>
<keyword evidence="5 7" id="KW-0040">ANK repeat</keyword>
<reference evidence="11" key="1">
    <citation type="submission" date="2021-12" db="EMBL/GenBank/DDBJ databases">
        <title>Prjna785345.</title>
        <authorList>
            <person name="Rujirawat T."/>
            <person name="Krajaejun T."/>
        </authorList>
    </citation>
    <scope>NUCLEOTIDE SEQUENCE</scope>
    <source>
        <strain evidence="11">Pi057C3</strain>
    </source>
</reference>
<evidence type="ECO:0000259" key="10">
    <source>
        <dbReference type="Pfam" id="PF01529"/>
    </source>
</evidence>
<accession>A0AAD5Q9P5</accession>
<dbReference type="EC" id="2.3.1.225" evidence="8"/>
<comment type="subcellular location">
    <subcellularLocation>
        <location evidence="1">Membrane</location>
        <topology evidence="1">Multi-pass membrane protein</topology>
    </subcellularLocation>
</comment>
<evidence type="ECO:0000256" key="5">
    <source>
        <dbReference type="ARBA" id="ARBA00023043"/>
    </source>
</evidence>
<dbReference type="InterPro" id="IPR036770">
    <property type="entry name" value="Ankyrin_rpt-contain_sf"/>
</dbReference>
<feature type="transmembrane region" description="Helical" evidence="8">
    <location>
        <begin position="361"/>
        <end position="382"/>
    </location>
</feature>
<organism evidence="11 12">
    <name type="scientific">Pythium insidiosum</name>
    <name type="common">Pythiosis disease agent</name>
    <dbReference type="NCBI Taxonomy" id="114742"/>
    <lineage>
        <taxon>Eukaryota</taxon>
        <taxon>Sar</taxon>
        <taxon>Stramenopiles</taxon>
        <taxon>Oomycota</taxon>
        <taxon>Peronosporomycetes</taxon>
        <taxon>Pythiales</taxon>
        <taxon>Pythiaceae</taxon>
        <taxon>Pythium</taxon>
    </lineage>
</organism>
<dbReference type="Pfam" id="PF00023">
    <property type="entry name" value="Ank"/>
    <property type="match status" value="2"/>
</dbReference>
<evidence type="ECO:0000256" key="7">
    <source>
        <dbReference type="PROSITE-ProRule" id="PRU00023"/>
    </source>
</evidence>
<dbReference type="InterPro" id="IPR002110">
    <property type="entry name" value="Ankyrin_rpt"/>
</dbReference>
<dbReference type="AlphaFoldDB" id="A0AAD5Q9P5"/>
<keyword evidence="2 8" id="KW-0812">Transmembrane</keyword>
<dbReference type="Gene3D" id="1.25.40.20">
    <property type="entry name" value="Ankyrin repeat-containing domain"/>
    <property type="match status" value="2"/>
</dbReference>
<dbReference type="SUPFAM" id="SSF48403">
    <property type="entry name" value="Ankyrin repeat"/>
    <property type="match status" value="1"/>
</dbReference>
<dbReference type="GO" id="GO:0019706">
    <property type="term" value="F:protein-cysteine S-palmitoyltransferase activity"/>
    <property type="evidence" value="ECO:0007669"/>
    <property type="project" value="UniProtKB-EC"/>
</dbReference>
<sequence>MEVEFDGQNAFQAAANGDFPLVVLLWGMAIAARPQPVDLLSARDENGNSVLHYAASTALDGNVSIVHFLLQQTQAAGRTLADVMDARNATGETPLIRAAHVGNLRVVDALVKMAQVDLLAADKERKTAMHHAASEGHLWVLHNLLEACANDDRRATAWSPDLLHCACLRGHAVVVQYLLSRGFDSHAPDSAGVTPLELAQSSPTLKRLLHEASREFHEPPVKCRQTRLWVVLLYASLLFAVLSTSYYAPWWIALPLIVIMLWQSLAKFRSKRGHGHSHGGPKDPSQMHPSKRDMKIAASVSLSKQTPRHHTQSNSLLAPLIKPQPELMVGIWLGWVLAFTFFLVIVCVDGSYSFVRTDGKPFLVALGAMEAVFLVVWARLAVVCPSDPGVLQSFAQDMPVMLSNAAIGVPPPDSSHCRTCLVRKPLRSKHCAQCGVCVARMDHHCGWINRCVGYGNHRLFVVFLMLHLVTLGGFVALAAAVLARFSRPSNVAADRGSALLRVWMQIPTLWRDHLLVVLVFLWGVMAFIALAGMMAQHIGNMLKNLTINETINWRRYAYFSSASPGSSKLGASAFDRGAWRNMVEFWARSGPSAVDYRQIFTIPSPHEDTKPDATNQPYTTTSSASLV</sequence>
<keyword evidence="6 8" id="KW-0472">Membrane</keyword>
<comment type="caution">
    <text evidence="11">The sequence shown here is derived from an EMBL/GenBank/DDBJ whole genome shotgun (WGS) entry which is preliminary data.</text>
</comment>
<evidence type="ECO:0000256" key="2">
    <source>
        <dbReference type="ARBA" id="ARBA00022692"/>
    </source>
</evidence>
<comment type="similarity">
    <text evidence="8">Belongs to the DHHC palmitoyltransferase family.</text>
</comment>
<feature type="transmembrane region" description="Helical" evidence="8">
    <location>
        <begin position="459"/>
        <end position="483"/>
    </location>
</feature>
<keyword evidence="4 8" id="KW-1133">Transmembrane helix</keyword>
<feature type="transmembrane region" description="Helical" evidence="8">
    <location>
        <begin position="226"/>
        <end position="242"/>
    </location>
</feature>
<feature type="transmembrane region" description="Helical" evidence="8">
    <location>
        <begin position="332"/>
        <end position="355"/>
    </location>
</feature>
<evidence type="ECO:0000256" key="4">
    <source>
        <dbReference type="ARBA" id="ARBA00022989"/>
    </source>
</evidence>
<comment type="catalytic activity">
    <reaction evidence="8">
        <text>L-cysteinyl-[protein] + hexadecanoyl-CoA = S-hexadecanoyl-L-cysteinyl-[protein] + CoA</text>
        <dbReference type="Rhea" id="RHEA:36683"/>
        <dbReference type="Rhea" id="RHEA-COMP:10131"/>
        <dbReference type="Rhea" id="RHEA-COMP:11032"/>
        <dbReference type="ChEBI" id="CHEBI:29950"/>
        <dbReference type="ChEBI" id="CHEBI:57287"/>
        <dbReference type="ChEBI" id="CHEBI:57379"/>
        <dbReference type="ChEBI" id="CHEBI:74151"/>
        <dbReference type="EC" id="2.3.1.225"/>
    </reaction>
</comment>
<dbReference type="PANTHER" id="PTHR24161">
    <property type="entry name" value="ANK_REP_REGION DOMAIN-CONTAINING PROTEIN-RELATED"/>
    <property type="match status" value="1"/>
</dbReference>
<proteinExistence type="inferred from homology"/>